<dbReference type="Proteomes" id="UP000009049">
    <property type="component" value="Chromosome"/>
</dbReference>
<dbReference type="InterPro" id="IPR011044">
    <property type="entry name" value="Quino_amine_DH_bsu"/>
</dbReference>
<dbReference type="SUPFAM" id="SSF50969">
    <property type="entry name" value="YVTN repeat-like/Quinoprotein amine dehydrogenase"/>
    <property type="match status" value="1"/>
</dbReference>
<evidence type="ECO:0000313" key="1">
    <source>
        <dbReference type="EMBL" id="EAR15815.1"/>
    </source>
</evidence>
<name>A4CLR6_ROBBH</name>
<dbReference type="EMBL" id="CP001712">
    <property type="protein sequence ID" value="EAR15815.1"/>
    <property type="molecule type" value="Genomic_DNA"/>
</dbReference>
<keyword evidence="2" id="KW-1185">Reference proteome</keyword>
<dbReference type="Pfam" id="PF05096">
    <property type="entry name" value="Glu_cyclase_2"/>
    <property type="match status" value="1"/>
</dbReference>
<dbReference type="InterPro" id="IPR007788">
    <property type="entry name" value="QCT"/>
</dbReference>
<sequence length="349" mass="38775">MIMTNLKMGLTGLLLTLFLACDGENPARGFAVELGKGGRKFTHGETVAIGLKNTSGTAVDSVVYSLDGVRLNPEGGQVRLGDTRLGEKKLEARVYTADGDFTLEKEITLLAGNAPEIYTYEIVNTYPHDRDAFTQGLEFRGDTLYESTGQKGASSLRKVDFRTGEILARTDLPDTYFGEGLTILGDTLYMLTWQAKTGFLYNPDTLEKLGNFAYGESREGWGLCNNGEYLFKSDGSQRIWKLDPRTLEEVGYIETVTDKSVFNKANELEYVNGKIYANVWQRPSMMIIDAASGAIEGVVNFGGLENKVTQHDQLDVFNGVAYHGGRQTFFVTGKRWDKLFEVRIVKRDP</sequence>
<dbReference type="AlphaFoldDB" id="A4CLR6"/>
<dbReference type="eggNOG" id="COG3823">
    <property type="taxonomic scope" value="Bacteria"/>
</dbReference>
<evidence type="ECO:0000313" key="2">
    <source>
        <dbReference type="Proteomes" id="UP000009049"/>
    </source>
</evidence>
<proteinExistence type="predicted"/>
<dbReference type="PROSITE" id="PS51257">
    <property type="entry name" value="PROKAR_LIPOPROTEIN"/>
    <property type="match status" value="1"/>
</dbReference>
<dbReference type="HOGENOM" id="CLU_060272_0_0_10"/>
<dbReference type="PANTHER" id="PTHR31270:SF1">
    <property type="entry name" value="GLUTAMINYL-PEPTIDE CYCLOTRANSFERASE"/>
    <property type="match status" value="1"/>
</dbReference>
<protein>
    <submittedName>
        <fullName evidence="1">Glutamine cyclotransferase</fullName>
    </submittedName>
</protein>
<dbReference type="STRING" id="313596.RB2501_15844"/>
<dbReference type="InterPro" id="IPR015943">
    <property type="entry name" value="WD40/YVTN_repeat-like_dom_sf"/>
</dbReference>
<dbReference type="GO" id="GO:0016603">
    <property type="term" value="F:glutaminyl-peptide cyclotransferase activity"/>
    <property type="evidence" value="ECO:0007669"/>
    <property type="project" value="InterPro"/>
</dbReference>
<dbReference type="Gene3D" id="2.130.10.10">
    <property type="entry name" value="YVTN repeat-like/Quinoprotein amine dehydrogenase"/>
    <property type="match status" value="1"/>
</dbReference>
<dbReference type="KEGG" id="rbi:RB2501_15844"/>
<gene>
    <name evidence="1" type="ordered locus">RB2501_15844</name>
</gene>
<organism evidence="1 2">
    <name type="scientific">Robiginitalea biformata (strain ATCC BAA-864 / DSM 15991 / KCTC 12146 / HTCC2501)</name>
    <dbReference type="NCBI Taxonomy" id="313596"/>
    <lineage>
        <taxon>Bacteria</taxon>
        <taxon>Pseudomonadati</taxon>
        <taxon>Bacteroidota</taxon>
        <taxon>Flavobacteriia</taxon>
        <taxon>Flavobacteriales</taxon>
        <taxon>Flavobacteriaceae</taxon>
        <taxon>Robiginitalea</taxon>
    </lineage>
</organism>
<reference evidence="1 2" key="1">
    <citation type="journal article" date="2009" name="J. Bacteriol.">
        <title>Complete genome sequence of Robiginitalea biformata HTCC2501.</title>
        <authorList>
            <person name="Oh H.M."/>
            <person name="Giovannoni S.J."/>
            <person name="Lee K."/>
            <person name="Ferriera S."/>
            <person name="Johnson J."/>
            <person name="Cho J.C."/>
        </authorList>
    </citation>
    <scope>NUCLEOTIDE SEQUENCE [LARGE SCALE GENOMIC DNA]</scope>
    <source>
        <strain evidence="2">ATCC BAA-864 / HTCC2501 / KCTC 12146</strain>
    </source>
</reference>
<keyword evidence="1" id="KW-0808">Transferase</keyword>
<accession>A4CLR6</accession>
<dbReference type="PANTHER" id="PTHR31270">
    <property type="entry name" value="GLUTAMINYL-PEPTIDE CYCLOTRANSFERASE"/>
    <property type="match status" value="1"/>
</dbReference>